<evidence type="ECO:0000256" key="9">
    <source>
        <dbReference type="ARBA" id="ARBA00022839"/>
    </source>
</evidence>
<dbReference type="FunFam" id="3.30.230.70:FF:000001">
    <property type="entry name" value="Polyribonucleotide nucleotidyltransferase"/>
    <property type="match status" value="1"/>
</dbReference>
<accession>A0A6A4QGC0</accession>
<evidence type="ECO:0000256" key="3">
    <source>
        <dbReference type="ARBA" id="ARBA00012416"/>
    </source>
</evidence>
<reference evidence="16" key="1">
    <citation type="journal article" date="2020" name="Nat. Commun.">
        <title>Genome sequence of the cluster root forming white lupin.</title>
        <authorList>
            <person name="Hufnagel B."/>
            <person name="Marques A."/>
            <person name="Soriano A."/>
            <person name="Marques L."/>
            <person name="Divol F."/>
            <person name="Doumas P."/>
            <person name="Sallet E."/>
            <person name="Mancinotti D."/>
            <person name="Carrere S."/>
            <person name="Marande W."/>
            <person name="Arribat S."/>
            <person name="Keller J."/>
            <person name="Huneau C."/>
            <person name="Blein T."/>
            <person name="Aime D."/>
            <person name="Laguerre M."/>
            <person name="Taylor J."/>
            <person name="Schubert V."/>
            <person name="Nelson M."/>
            <person name="Geu-Flores F."/>
            <person name="Crespi M."/>
            <person name="Gallardo-Guerrero K."/>
            <person name="Delaux P.-M."/>
            <person name="Salse J."/>
            <person name="Berges H."/>
            <person name="Guyot R."/>
            <person name="Gouzy J."/>
            <person name="Peret B."/>
        </authorList>
    </citation>
    <scope>NUCLEOTIDE SEQUENCE [LARGE SCALE GENOMIC DNA]</scope>
    <source>
        <strain evidence="16">cv. Amiga</strain>
    </source>
</reference>
<dbReference type="PROSITE" id="PS50126">
    <property type="entry name" value="S1"/>
    <property type="match status" value="2"/>
</dbReference>
<evidence type="ECO:0000256" key="13">
    <source>
        <dbReference type="ARBA" id="ARBA00078395"/>
    </source>
</evidence>
<dbReference type="InterPro" id="IPR015848">
    <property type="entry name" value="PNPase_PH_RNA-bd_bac/org-type"/>
</dbReference>
<sequence>MSSFLRLRKNQTLFRTLPHLLGFRTIFSSSTSKVLETFTEEFEIGSRLISLQTGKIARFANGAVVLGFDDTKVLSTVCSSKGDALRDFLPLTVDYQEKQFAQGLIPATYMRREGAPKERELLCGRIIDRPIRPLFPPGFYHEVQVLASVLSSDGKQDPDVLAANATSAALMLSDIPWGGPIGMIRIGRIHGQFIVNPTMDELSLSDLNLIYACTRDKTLMIDVQAREITEKDLESALRLAHPEAIKYIEPQIRLAAKAGKSKKEYKLSMLSDKTVEKVAKLAEASIEEVFTDPAYGKFERGEALENITQDVRKVFEEEGDEESLKVLPKAVDTVRKKVVRKRIIAEGFRLDGRHLNEVRPLYCEAGILPVLHGSALFNRGDTQVLCTVTLGAPTDAQHLDSLVGPPTKRFMLHYSFPPFCINEVGKRGGLNRREVGHGTLAEKALLAVLPPEDDFPYTVRVNSEVMASDGSTSMATVCGGSMALMDAGIPVREHVAGVSVGLVTELDPGTGKITDYRILTDILGLEDHLGDIDFKIAGTRKGVTAIQLDMKPAGIPIDIVCECLEPARKARLHILDHMEREVTIPRIKNDSTSPRLVTLKYSNDALRRLVGPMGVLKRKLEEETGARLSVGDGTLTVVAKNASIMDRILEKIDFIVGREIEVGGTYKGIVTSVKEYGVFVELNGGQQGLLHISELSHEPVSQISDVVSVGQQLDVMCIGQDIRGNIKLSHKATLSSPGSFKTNDVAKGSVASAKEKANIWAPVWNVTSTEEKSNSASELPTGGKHEAGEVKSKSTASQIPVILIRSVAECDQEEKSNKEDLSSKGTTVNNGVQSDRKSKSRRSKNMADSPSSDSGPLPYKNVKMSKPSTQKVDDKATVTAEDLKLGTKVTAKVYQVCAHGLVLELGGGLRGMYRFKENNKSDFNIGDELRVVCSSFNSKGVPVLSLVNDE</sequence>
<dbReference type="AlphaFoldDB" id="A0A6A4QGC0"/>
<evidence type="ECO:0000256" key="14">
    <source>
        <dbReference type="SAM" id="MobiDB-lite"/>
    </source>
</evidence>
<evidence type="ECO:0000256" key="12">
    <source>
        <dbReference type="ARBA" id="ARBA00073922"/>
    </source>
</evidence>
<feature type="compositionally biased region" description="Basic and acidic residues" evidence="14">
    <location>
        <begin position="813"/>
        <end position="822"/>
    </location>
</feature>
<keyword evidence="6" id="KW-0819">tRNA processing</keyword>
<name>A0A6A4QGC0_LUPAL</name>
<organism evidence="15 16">
    <name type="scientific">Lupinus albus</name>
    <name type="common">White lupine</name>
    <name type="synonym">Lupinus termis</name>
    <dbReference type="NCBI Taxonomy" id="3870"/>
    <lineage>
        <taxon>Eukaryota</taxon>
        <taxon>Viridiplantae</taxon>
        <taxon>Streptophyta</taxon>
        <taxon>Embryophyta</taxon>
        <taxon>Tracheophyta</taxon>
        <taxon>Spermatophyta</taxon>
        <taxon>Magnoliopsida</taxon>
        <taxon>eudicotyledons</taxon>
        <taxon>Gunneridae</taxon>
        <taxon>Pentapetalae</taxon>
        <taxon>rosids</taxon>
        <taxon>fabids</taxon>
        <taxon>Fabales</taxon>
        <taxon>Fabaceae</taxon>
        <taxon>Papilionoideae</taxon>
        <taxon>50 kb inversion clade</taxon>
        <taxon>genistoids sensu lato</taxon>
        <taxon>core genistoids</taxon>
        <taxon>Genisteae</taxon>
        <taxon>Lupinus</taxon>
    </lineage>
</organism>
<keyword evidence="8" id="KW-0677">Repeat</keyword>
<dbReference type="FunFam" id="3.30.230.70:FF:000020">
    <property type="entry name" value="Polyribonucleotide nucleotidyltransferase 2 mitochondrial"/>
    <property type="match status" value="1"/>
</dbReference>
<dbReference type="GO" id="GO:0000958">
    <property type="term" value="P:mitochondrial mRNA catabolic process"/>
    <property type="evidence" value="ECO:0007669"/>
    <property type="project" value="TreeGrafter"/>
</dbReference>
<dbReference type="GO" id="GO:0000175">
    <property type="term" value="F:3'-5'-RNA exonuclease activity"/>
    <property type="evidence" value="ECO:0007669"/>
    <property type="project" value="TreeGrafter"/>
</dbReference>
<dbReference type="InterPro" id="IPR001247">
    <property type="entry name" value="ExoRNase_PH_dom1"/>
</dbReference>
<gene>
    <name evidence="15" type="ORF">Lalb_Chr06g0175871</name>
</gene>
<dbReference type="InterPro" id="IPR012340">
    <property type="entry name" value="NA-bd_OB-fold"/>
</dbReference>
<dbReference type="Gene3D" id="3.30.1370.10">
    <property type="entry name" value="K Homology domain, type 1"/>
    <property type="match status" value="1"/>
</dbReference>
<dbReference type="InterPro" id="IPR012162">
    <property type="entry name" value="PNPase"/>
</dbReference>
<evidence type="ECO:0000256" key="7">
    <source>
        <dbReference type="ARBA" id="ARBA00022695"/>
    </source>
</evidence>
<keyword evidence="9" id="KW-0540">Nuclease</keyword>
<dbReference type="EC" id="2.7.7.8" evidence="3"/>
<evidence type="ECO:0000256" key="4">
    <source>
        <dbReference type="ARBA" id="ARBA00022552"/>
    </source>
</evidence>
<evidence type="ECO:0000256" key="11">
    <source>
        <dbReference type="ARBA" id="ARBA00051524"/>
    </source>
</evidence>
<dbReference type="InterPro" id="IPR027408">
    <property type="entry name" value="PNPase/RNase_PH_dom_sf"/>
</dbReference>
<evidence type="ECO:0000256" key="5">
    <source>
        <dbReference type="ARBA" id="ARBA00022679"/>
    </source>
</evidence>
<comment type="subcellular location">
    <subcellularLocation>
        <location evidence="1">Mitochondrion</location>
    </subcellularLocation>
</comment>
<evidence type="ECO:0000256" key="10">
    <source>
        <dbReference type="ARBA" id="ARBA00022884"/>
    </source>
</evidence>
<dbReference type="SUPFAM" id="SSF55666">
    <property type="entry name" value="Ribonuclease PH domain 2-like"/>
    <property type="match status" value="2"/>
</dbReference>
<evidence type="ECO:0000256" key="2">
    <source>
        <dbReference type="ARBA" id="ARBA00007404"/>
    </source>
</evidence>
<dbReference type="SMART" id="SM00316">
    <property type="entry name" value="S1"/>
    <property type="match status" value="2"/>
</dbReference>
<evidence type="ECO:0000256" key="1">
    <source>
        <dbReference type="ARBA" id="ARBA00004173"/>
    </source>
</evidence>
<keyword evidence="7" id="KW-0548">Nucleotidyltransferase</keyword>
<feature type="compositionally biased region" description="Basic and acidic residues" evidence="14">
    <location>
        <begin position="783"/>
        <end position="792"/>
    </location>
</feature>
<dbReference type="HAMAP" id="MF_01595">
    <property type="entry name" value="PNPase"/>
    <property type="match status" value="1"/>
</dbReference>
<evidence type="ECO:0000313" key="16">
    <source>
        <dbReference type="Proteomes" id="UP000447434"/>
    </source>
</evidence>
<comment type="similarity">
    <text evidence="2">Belongs to the polyribonucleotide nucleotidyltransferase family.</text>
</comment>
<dbReference type="NCBIfam" id="TIGR03591">
    <property type="entry name" value="polynuc_phos"/>
    <property type="match status" value="1"/>
</dbReference>
<dbReference type="GO" id="GO:0009570">
    <property type="term" value="C:chloroplast stroma"/>
    <property type="evidence" value="ECO:0007669"/>
    <property type="project" value="TreeGrafter"/>
</dbReference>
<feature type="compositionally biased region" description="Polar residues" evidence="14">
    <location>
        <begin position="823"/>
        <end position="833"/>
    </location>
</feature>
<dbReference type="EMBL" id="WOCE01000006">
    <property type="protein sequence ID" value="KAE9612702.1"/>
    <property type="molecule type" value="Genomic_DNA"/>
</dbReference>
<comment type="catalytic activity">
    <reaction evidence="11">
        <text>RNA(n+1) + phosphate = RNA(n) + a ribonucleoside 5'-diphosphate</text>
        <dbReference type="Rhea" id="RHEA:22096"/>
        <dbReference type="Rhea" id="RHEA-COMP:14527"/>
        <dbReference type="Rhea" id="RHEA-COMP:17342"/>
        <dbReference type="ChEBI" id="CHEBI:43474"/>
        <dbReference type="ChEBI" id="CHEBI:57930"/>
        <dbReference type="ChEBI" id="CHEBI:140395"/>
        <dbReference type="EC" id="2.7.7.8"/>
    </reaction>
</comment>
<keyword evidence="16" id="KW-1185">Reference proteome</keyword>
<keyword evidence="9" id="KW-0378">Hydrolase</keyword>
<dbReference type="GO" id="GO:0000965">
    <property type="term" value="P:mitochondrial RNA 3'-end processing"/>
    <property type="evidence" value="ECO:0007669"/>
    <property type="project" value="TreeGrafter"/>
</dbReference>
<dbReference type="Pfam" id="PF01138">
    <property type="entry name" value="RNase_PH"/>
    <property type="match status" value="2"/>
</dbReference>
<dbReference type="Pfam" id="PF00575">
    <property type="entry name" value="S1"/>
    <property type="match status" value="1"/>
</dbReference>
<dbReference type="OrthoDB" id="437922at2759"/>
<dbReference type="SUPFAM" id="SSF54211">
    <property type="entry name" value="Ribosomal protein S5 domain 2-like"/>
    <property type="match status" value="2"/>
</dbReference>
<keyword evidence="4" id="KW-0698">rRNA processing</keyword>
<keyword evidence="5 15" id="KW-0808">Transferase</keyword>
<evidence type="ECO:0000256" key="6">
    <source>
        <dbReference type="ARBA" id="ARBA00022694"/>
    </source>
</evidence>
<dbReference type="PANTHER" id="PTHR11252">
    <property type="entry name" value="POLYRIBONUCLEOTIDE NUCLEOTIDYLTRANSFERASE"/>
    <property type="match status" value="1"/>
</dbReference>
<dbReference type="InterPro" id="IPR020568">
    <property type="entry name" value="Ribosomal_Su5_D2-typ_SF"/>
</dbReference>
<dbReference type="InterPro" id="IPR003029">
    <property type="entry name" value="S1_domain"/>
</dbReference>
<dbReference type="GO" id="GO:0005829">
    <property type="term" value="C:cytosol"/>
    <property type="evidence" value="ECO:0007669"/>
    <property type="project" value="TreeGrafter"/>
</dbReference>
<dbReference type="CDD" id="cd11364">
    <property type="entry name" value="RNase_PH_PNPase_2"/>
    <property type="match status" value="1"/>
</dbReference>
<evidence type="ECO:0000313" key="15">
    <source>
        <dbReference type="EMBL" id="KAE9612702.1"/>
    </source>
</evidence>
<dbReference type="CDD" id="cd11363">
    <property type="entry name" value="RNase_PH_PNPase_1"/>
    <property type="match status" value="1"/>
</dbReference>
<comment type="caution">
    <text evidence="15">The sequence shown here is derived from an EMBL/GenBank/DDBJ whole genome shotgun (WGS) entry which is preliminary data.</text>
</comment>
<dbReference type="GO" id="GO:0005739">
    <property type="term" value="C:mitochondrion"/>
    <property type="evidence" value="ECO:0007669"/>
    <property type="project" value="UniProtKB-SubCell"/>
</dbReference>
<dbReference type="Pfam" id="PF03726">
    <property type="entry name" value="PNPase"/>
    <property type="match status" value="1"/>
</dbReference>
<protein>
    <recommendedName>
        <fullName evidence="12">Polyribonucleotide nucleotidyltransferase 2, mitochondrial</fullName>
        <ecNumber evidence="3">2.7.7.8</ecNumber>
    </recommendedName>
    <alternativeName>
        <fullName evidence="13">Polynucleotide phosphorylase 2</fullName>
    </alternativeName>
</protein>
<dbReference type="InterPro" id="IPR015847">
    <property type="entry name" value="ExoRNase_PH_dom2"/>
</dbReference>
<dbReference type="SUPFAM" id="SSF50249">
    <property type="entry name" value="Nucleic acid-binding proteins"/>
    <property type="match status" value="2"/>
</dbReference>
<dbReference type="GO" id="GO:0006364">
    <property type="term" value="P:rRNA processing"/>
    <property type="evidence" value="ECO:0007669"/>
    <property type="project" value="UniProtKB-KW"/>
</dbReference>
<dbReference type="InterPro" id="IPR036612">
    <property type="entry name" value="KH_dom_type_1_sf"/>
</dbReference>
<dbReference type="Proteomes" id="UP000447434">
    <property type="component" value="Chromosome 6"/>
</dbReference>
<feature type="region of interest" description="Disordered" evidence="14">
    <location>
        <begin position="813"/>
        <end position="871"/>
    </location>
</feature>
<keyword evidence="9" id="KW-0269">Exonuclease</keyword>
<dbReference type="GO" id="GO:0008033">
    <property type="term" value="P:tRNA processing"/>
    <property type="evidence" value="ECO:0007669"/>
    <property type="project" value="UniProtKB-KW"/>
</dbReference>
<dbReference type="Pfam" id="PF03725">
    <property type="entry name" value="RNase_PH_C"/>
    <property type="match status" value="1"/>
</dbReference>
<proteinExistence type="inferred from homology"/>
<dbReference type="Gene3D" id="2.40.50.140">
    <property type="entry name" value="Nucleic acid-binding proteins"/>
    <property type="match status" value="1"/>
</dbReference>
<dbReference type="FunFam" id="2.40.50.140:FF:000189">
    <property type="entry name" value="Polyribonucleotide nucleotidyltransferase, putative"/>
    <property type="match status" value="1"/>
</dbReference>
<dbReference type="Gene3D" id="3.30.230.70">
    <property type="entry name" value="GHMP Kinase, N-terminal domain"/>
    <property type="match status" value="2"/>
</dbReference>
<dbReference type="GO" id="GO:0004654">
    <property type="term" value="F:polyribonucleotide nucleotidyltransferase activity"/>
    <property type="evidence" value="ECO:0007669"/>
    <property type="project" value="UniProtKB-EC"/>
</dbReference>
<dbReference type="PANTHER" id="PTHR11252:SF16">
    <property type="entry name" value="POLYRIBONUCLEOTIDE NUCLEOTIDYLTRANSFERASE 2, MITOCHONDRIAL"/>
    <property type="match status" value="1"/>
</dbReference>
<feature type="region of interest" description="Disordered" evidence="14">
    <location>
        <begin position="767"/>
        <end position="795"/>
    </location>
</feature>
<dbReference type="NCBIfam" id="NF008805">
    <property type="entry name" value="PRK11824.1"/>
    <property type="match status" value="1"/>
</dbReference>
<evidence type="ECO:0000256" key="8">
    <source>
        <dbReference type="ARBA" id="ARBA00022737"/>
    </source>
</evidence>
<dbReference type="GO" id="GO:0003723">
    <property type="term" value="F:RNA binding"/>
    <property type="evidence" value="ECO:0007669"/>
    <property type="project" value="UniProtKB-KW"/>
</dbReference>
<dbReference type="InterPro" id="IPR036345">
    <property type="entry name" value="ExoRNase_PH_dom2_sf"/>
</dbReference>
<keyword evidence="10" id="KW-0694">RNA-binding</keyword>